<comment type="similarity">
    <text evidence="1">Belongs to the protein prenyltransferase subunit alpha family.</text>
</comment>
<accession>A0A5N5T7I4</accession>
<dbReference type="PANTHER" id="PTHR11129:SF3">
    <property type="entry name" value="PROTEIN PRENYLTRANSFERASE ALPHA SUBUNIT REPEAT-CONTAINING PROTEIN 1"/>
    <property type="match status" value="1"/>
</dbReference>
<proteinExistence type="inferred from homology"/>
<dbReference type="InterPro" id="IPR002088">
    <property type="entry name" value="Prenyl_trans_a"/>
</dbReference>
<dbReference type="SUPFAM" id="SSF48439">
    <property type="entry name" value="Protein prenylyltransferase"/>
    <property type="match status" value="1"/>
</dbReference>
<keyword evidence="4" id="KW-0677">Repeat</keyword>
<evidence type="ECO:0000313" key="6">
    <source>
        <dbReference type="Proteomes" id="UP000326759"/>
    </source>
</evidence>
<comment type="caution">
    <text evidence="5">The sequence shown here is derived from an EMBL/GenBank/DDBJ whole genome shotgun (WGS) entry which is preliminary data.</text>
</comment>
<dbReference type="PROSITE" id="PS51147">
    <property type="entry name" value="PFTA"/>
    <property type="match status" value="1"/>
</dbReference>
<gene>
    <name evidence="5" type="primary">ptar1-b</name>
    <name evidence="5" type="ORF">Anas_10857</name>
</gene>
<evidence type="ECO:0000256" key="1">
    <source>
        <dbReference type="ARBA" id="ARBA00006734"/>
    </source>
</evidence>
<evidence type="ECO:0000256" key="4">
    <source>
        <dbReference type="ARBA" id="ARBA00022737"/>
    </source>
</evidence>
<dbReference type="GO" id="GO:0005737">
    <property type="term" value="C:cytoplasm"/>
    <property type="evidence" value="ECO:0007669"/>
    <property type="project" value="TreeGrafter"/>
</dbReference>
<evidence type="ECO:0000313" key="5">
    <source>
        <dbReference type="EMBL" id="KAB7502008.1"/>
    </source>
</evidence>
<name>A0A5N5T7I4_9CRUS</name>
<dbReference type="Gene3D" id="1.25.40.120">
    <property type="entry name" value="Protein prenylyltransferase"/>
    <property type="match status" value="1"/>
</dbReference>
<dbReference type="EMBL" id="SEYY01008837">
    <property type="protein sequence ID" value="KAB7502008.1"/>
    <property type="molecule type" value="Genomic_DNA"/>
</dbReference>
<dbReference type="Proteomes" id="UP000326759">
    <property type="component" value="Unassembled WGS sequence"/>
</dbReference>
<evidence type="ECO:0000256" key="3">
    <source>
        <dbReference type="ARBA" id="ARBA00022679"/>
    </source>
</evidence>
<organism evidence="5 6">
    <name type="scientific">Armadillidium nasatum</name>
    <dbReference type="NCBI Taxonomy" id="96803"/>
    <lineage>
        <taxon>Eukaryota</taxon>
        <taxon>Metazoa</taxon>
        <taxon>Ecdysozoa</taxon>
        <taxon>Arthropoda</taxon>
        <taxon>Crustacea</taxon>
        <taxon>Multicrustacea</taxon>
        <taxon>Malacostraca</taxon>
        <taxon>Eumalacostraca</taxon>
        <taxon>Peracarida</taxon>
        <taxon>Isopoda</taxon>
        <taxon>Oniscidea</taxon>
        <taxon>Crinocheta</taxon>
        <taxon>Armadillidiidae</taxon>
        <taxon>Armadillidium</taxon>
    </lineage>
</organism>
<keyword evidence="6" id="KW-1185">Reference proteome</keyword>
<dbReference type="OrthoDB" id="5358702at2759"/>
<keyword evidence="3 5" id="KW-0808">Transferase</keyword>
<reference evidence="5 6" key="1">
    <citation type="journal article" date="2019" name="PLoS Biol.">
        <title>Sex chromosomes control vertical transmission of feminizing Wolbachia symbionts in an isopod.</title>
        <authorList>
            <person name="Becking T."/>
            <person name="Chebbi M.A."/>
            <person name="Giraud I."/>
            <person name="Moumen B."/>
            <person name="Laverre T."/>
            <person name="Caubet Y."/>
            <person name="Peccoud J."/>
            <person name="Gilbert C."/>
            <person name="Cordaux R."/>
        </authorList>
    </citation>
    <scope>NUCLEOTIDE SEQUENCE [LARGE SCALE GENOMIC DNA]</scope>
    <source>
        <strain evidence="5">ANa2</strain>
        <tissue evidence="5">Whole body excluding digestive tract and cuticle</tissue>
    </source>
</reference>
<dbReference type="GO" id="GO:0008318">
    <property type="term" value="F:protein prenyltransferase activity"/>
    <property type="evidence" value="ECO:0007669"/>
    <property type="project" value="InterPro"/>
</dbReference>
<dbReference type="Pfam" id="PF01239">
    <property type="entry name" value="PPTA"/>
    <property type="match status" value="2"/>
</dbReference>
<sequence>MEEATCERIIKSVDTIIRKDSALNEFGIIQSASEVNKSPVIHIDHKLGLESWCVKYVYKYAYTVVMRYSSIGGYNYSESVIRGTQFCLLLKPEVTTFWNIRKKIILKGLLNADVDLLLSRLVLTLKPKCIEAFQHRRWLYSAVLSDQNSGSARNNVILNNNIGVPGTLKDFLWAELDLCTWTASKKPNNYHSWNHRLWVVKKLSSSVEDTEISELLKVEYNSSKTWISYHVSEHSGMHYRFKILDEICCAFEKGRLNLVYIDSNLNTVKEIYLKDLKLSEDWLQSYPDHEALFYYRRNILAKLQYLFSNNGQKASPPPPAYKRSCIETIDSEWNAVIQRELKLFEEIKGHSDHYTQLCRQHLNWINNNISY</sequence>
<dbReference type="AlphaFoldDB" id="A0A5N5T7I4"/>
<evidence type="ECO:0000256" key="2">
    <source>
        <dbReference type="ARBA" id="ARBA00022602"/>
    </source>
</evidence>
<keyword evidence="2" id="KW-0637">Prenyltransferase</keyword>
<dbReference type="PANTHER" id="PTHR11129">
    <property type="entry name" value="PROTEIN FARNESYLTRANSFERASE ALPHA SUBUNIT/RAB GERANYLGERANYL TRANSFERASE ALPHA SUBUNIT"/>
    <property type="match status" value="1"/>
</dbReference>
<protein>
    <submittedName>
        <fullName evidence="5">Protein prenyltransferase alpha subunit repeat-containing protein 1-B</fullName>
    </submittedName>
</protein>